<dbReference type="EC" id="1.14.99.n4" evidence="6"/>
<evidence type="ECO:0000256" key="5">
    <source>
        <dbReference type="ARBA" id="ARBA00023004"/>
    </source>
</evidence>
<dbReference type="InterPro" id="IPR004294">
    <property type="entry name" value="Carotenoid_Oase"/>
</dbReference>
<evidence type="ECO:0000256" key="3">
    <source>
        <dbReference type="ARBA" id="ARBA00022964"/>
    </source>
</evidence>
<dbReference type="Gene3D" id="3.40.50.10810">
    <property type="entry name" value="Tandem AAA-ATPase domain"/>
    <property type="match status" value="1"/>
</dbReference>
<comment type="caution">
    <text evidence="9">The sequence shown here is derived from an EMBL/GenBank/DDBJ whole genome shotgun (WGS) entry which is preliminary data.</text>
</comment>
<dbReference type="OrthoDB" id="1746832at2759"/>
<dbReference type="Proteomes" id="UP000321393">
    <property type="component" value="Unassembled WGS sequence"/>
</dbReference>
<evidence type="ECO:0000256" key="4">
    <source>
        <dbReference type="ARBA" id="ARBA00023002"/>
    </source>
</evidence>
<dbReference type="GO" id="GO:0010436">
    <property type="term" value="F:carotenoid dioxygenase activity"/>
    <property type="evidence" value="ECO:0007669"/>
    <property type="project" value="TreeGrafter"/>
</dbReference>
<name>A0A5A7VIB0_CUCMM</name>
<dbReference type="PANTHER" id="PTHR10543">
    <property type="entry name" value="BETA-CAROTENE DIOXYGENASE"/>
    <property type="match status" value="1"/>
</dbReference>
<evidence type="ECO:0000313" key="10">
    <source>
        <dbReference type="Proteomes" id="UP000321393"/>
    </source>
</evidence>
<evidence type="ECO:0000313" key="9">
    <source>
        <dbReference type="EMBL" id="KAA0067468.1"/>
    </source>
</evidence>
<sequence length="194" mass="21972">MHSNLLTPSPSPSHILTPSHILNLLTPSPNAFQMECLSHSHQYEMRFNPYDLGPCRFGSEAIFVPCVPGTTSEEDDGYLILFVHDEHTGRKSAVNVVDAKTMSSEPVAVVELPHRVPYGFHAFFVTEARETAISVQGKSVDLQWKKSKVSLRKLDEQPEWLKGGKLRDYQLEGLNFLVNRMIEVIRLKAKRLCR</sequence>
<evidence type="ECO:0000256" key="7">
    <source>
        <dbReference type="ARBA" id="ARBA00048709"/>
    </source>
</evidence>
<dbReference type="EMBL" id="SSTE01000542">
    <property type="protein sequence ID" value="KAA0067468.1"/>
    <property type="molecule type" value="Genomic_DNA"/>
</dbReference>
<accession>A0A5A7VIB0</accession>
<gene>
    <name evidence="9" type="ORF">E6C27_scaffold40G001470</name>
</gene>
<evidence type="ECO:0000256" key="8">
    <source>
        <dbReference type="PIRSR" id="PIRSR604294-1"/>
    </source>
</evidence>
<comment type="similarity">
    <text evidence="1">Belongs to the carotenoid oxygenase family.</text>
</comment>
<reference evidence="9 10" key="1">
    <citation type="submission" date="2019-08" db="EMBL/GenBank/DDBJ databases">
        <title>Draft genome sequences of two oriental melons (Cucumis melo L. var makuwa).</title>
        <authorList>
            <person name="Kwon S.-Y."/>
        </authorList>
    </citation>
    <scope>NUCLEOTIDE SEQUENCE [LARGE SCALE GENOMIC DNA]</scope>
    <source>
        <strain evidence="10">cv. SW 3</strain>
        <tissue evidence="9">Leaf</tissue>
    </source>
</reference>
<keyword evidence="3 9" id="KW-0223">Dioxygenase</keyword>
<feature type="binding site" evidence="8">
    <location>
        <position position="121"/>
    </location>
    <ligand>
        <name>Fe cation</name>
        <dbReference type="ChEBI" id="CHEBI:24875"/>
        <note>catalytic</note>
    </ligand>
</feature>
<evidence type="ECO:0000256" key="2">
    <source>
        <dbReference type="ARBA" id="ARBA00022723"/>
    </source>
</evidence>
<comment type="catalytic activity">
    <reaction evidence="7">
        <text>all-trans-zeaxanthin + 2 O2 = 4,9-dimethyldodeca-2,4,6,8,10-pentaenedial + 2 (3R)-hydroxy-beta-ionone</text>
        <dbReference type="Rhea" id="RHEA:26393"/>
        <dbReference type="ChEBI" id="CHEBI:15379"/>
        <dbReference type="ChEBI" id="CHEBI:27547"/>
        <dbReference type="ChEBI" id="CHEBI:53171"/>
        <dbReference type="ChEBI" id="CHEBI:53173"/>
        <dbReference type="EC" id="1.14.99.n4"/>
    </reaction>
</comment>
<protein>
    <recommendedName>
        <fullName evidence="6">carotenoid 9,10-dioxygenase</fullName>
        <ecNumber evidence="6">1.14.99.n4</ecNumber>
    </recommendedName>
</protein>
<keyword evidence="4" id="KW-0560">Oxidoreductase</keyword>
<evidence type="ECO:0000256" key="6">
    <source>
        <dbReference type="ARBA" id="ARBA00039084"/>
    </source>
</evidence>
<dbReference type="Pfam" id="PF03055">
    <property type="entry name" value="RPE65"/>
    <property type="match status" value="1"/>
</dbReference>
<keyword evidence="5 8" id="KW-0408">Iron</keyword>
<proteinExistence type="inferred from homology"/>
<organism evidence="9 10">
    <name type="scientific">Cucumis melo var. makuwa</name>
    <name type="common">Oriental melon</name>
    <dbReference type="NCBI Taxonomy" id="1194695"/>
    <lineage>
        <taxon>Eukaryota</taxon>
        <taxon>Viridiplantae</taxon>
        <taxon>Streptophyta</taxon>
        <taxon>Embryophyta</taxon>
        <taxon>Tracheophyta</taxon>
        <taxon>Spermatophyta</taxon>
        <taxon>Magnoliopsida</taxon>
        <taxon>eudicotyledons</taxon>
        <taxon>Gunneridae</taxon>
        <taxon>Pentapetalae</taxon>
        <taxon>rosids</taxon>
        <taxon>fabids</taxon>
        <taxon>Cucurbitales</taxon>
        <taxon>Cucurbitaceae</taxon>
        <taxon>Benincaseae</taxon>
        <taxon>Cucumis</taxon>
    </lineage>
</organism>
<dbReference type="AlphaFoldDB" id="A0A5A7VIB0"/>
<keyword evidence="2 8" id="KW-0479">Metal-binding</keyword>
<dbReference type="GO" id="GO:0009570">
    <property type="term" value="C:chloroplast stroma"/>
    <property type="evidence" value="ECO:0007669"/>
    <property type="project" value="TreeGrafter"/>
</dbReference>
<dbReference type="GO" id="GO:0016121">
    <property type="term" value="P:carotene catabolic process"/>
    <property type="evidence" value="ECO:0007669"/>
    <property type="project" value="TreeGrafter"/>
</dbReference>
<comment type="cofactor">
    <cofactor evidence="8">
        <name>Fe(2+)</name>
        <dbReference type="ChEBI" id="CHEBI:29033"/>
    </cofactor>
    <text evidence="8">Binds 1 Fe(2+) ion per subunit.</text>
</comment>
<dbReference type="InterPro" id="IPR038718">
    <property type="entry name" value="SNF2-like_sf"/>
</dbReference>
<dbReference type="GO" id="GO:0046872">
    <property type="term" value="F:metal ion binding"/>
    <property type="evidence" value="ECO:0007669"/>
    <property type="project" value="UniProtKB-KW"/>
</dbReference>
<evidence type="ECO:0000256" key="1">
    <source>
        <dbReference type="ARBA" id="ARBA00006787"/>
    </source>
</evidence>
<dbReference type="PANTHER" id="PTHR10543:SF89">
    <property type="entry name" value="CAROTENOID 9,10(9',10')-CLEAVAGE DIOXYGENASE 1"/>
    <property type="match status" value="1"/>
</dbReference>